<accession>A0ABP8LK41</accession>
<gene>
    <name evidence="1" type="ORF">GCM10023090_31430</name>
</gene>
<evidence type="ECO:0000313" key="2">
    <source>
        <dbReference type="Proteomes" id="UP001501788"/>
    </source>
</evidence>
<dbReference type="EMBL" id="BAABEX010000031">
    <property type="protein sequence ID" value="GAA4430276.1"/>
    <property type="molecule type" value="Genomic_DNA"/>
</dbReference>
<keyword evidence="2" id="KW-1185">Reference proteome</keyword>
<dbReference type="InterPro" id="IPR009389">
    <property type="entry name" value="DUF1045"/>
</dbReference>
<name>A0ABP8LK41_9BURK</name>
<organism evidence="1 2">
    <name type="scientific">Acidovorax lacteus</name>
    <dbReference type="NCBI Taxonomy" id="1924988"/>
    <lineage>
        <taxon>Bacteria</taxon>
        <taxon>Pseudomonadati</taxon>
        <taxon>Pseudomonadota</taxon>
        <taxon>Betaproteobacteria</taxon>
        <taxon>Burkholderiales</taxon>
        <taxon>Comamonadaceae</taxon>
        <taxon>Acidovorax</taxon>
    </lineage>
</organism>
<proteinExistence type="predicted"/>
<protein>
    <submittedName>
        <fullName evidence="1">DUF1045 domain-containing protein</fullName>
    </submittedName>
</protein>
<reference evidence="2" key="1">
    <citation type="journal article" date="2019" name="Int. J. Syst. Evol. Microbiol.">
        <title>The Global Catalogue of Microorganisms (GCM) 10K type strain sequencing project: providing services to taxonomists for standard genome sequencing and annotation.</title>
        <authorList>
            <consortium name="The Broad Institute Genomics Platform"/>
            <consortium name="The Broad Institute Genome Sequencing Center for Infectious Disease"/>
            <person name="Wu L."/>
            <person name="Ma J."/>
        </authorList>
    </citation>
    <scope>NUCLEOTIDE SEQUENCE [LARGE SCALE GENOMIC DNA]</scope>
    <source>
        <strain evidence="2">JCM 31890</strain>
    </source>
</reference>
<dbReference type="Proteomes" id="UP001501788">
    <property type="component" value="Unassembled WGS sequence"/>
</dbReference>
<dbReference type="Pfam" id="PF06299">
    <property type="entry name" value="DUF1045"/>
    <property type="match status" value="1"/>
</dbReference>
<evidence type="ECO:0000313" key="1">
    <source>
        <dbReference type="EMBL" id="GAA4430276.1"/>
    </source>
</evidence>
<dbReference type="PIRSF" id="PIRSF033328">
    <property type="entry name" value="Phest_Mll4975"/>
    <property type="match status" value="1"/>
</dbReference>
<comment type="caution">
    <text evidence="1">The sequence shown here is derived from an EMBL/GenBank/DDBJ whole genome shotgun (WGS) entry which is preliminary data.</text>
</comment>
<sequence>MAAMPEPAMHRVALYFAPDPASAWGRAGSAWLGRCAAGHTPGAAPAVDGLDARTWHTLVADPRRYGWHATLKPPFRCAPGVGLPQVLAAVDALCTRHHRFELPALQVTCMDGFLALRPARAERALDRLAADTVQALHPLAAPLDAAELARRRRAPLTPEQDALLQAWGYPWVLSQFRFHFSLTGPLGALPPVALQGLMEAAARHFHDLPPCTFDRVSVFIEPAPGADLMLHSQHGLTA</sequence>